<dbReference type="SUPFAM" id="SSF56300">
    <property type="entry name" value="Metallo-dependent phosphatases"/>
    <property type="match status" value="1"/>
</dbReference>
<protein>
    <submittedName>
        <fullName evidence="4">Uncharacterized metallophosphoesterase Cj0846</fullName>
        <ecNumber evidence="4">3.1.-.-</ecNumber>
    </submittedName>
</protein>
<dbReference type="RefSeq" id="WP_131748274.1">
    <property type="nucleotide sequence ID" value="NZ_CAACYI010000001.1"/>
</dbReference>
<reference evidence="4 5" key="1">
    <citation type="submission" date="2019-02" db="EMBL/GenBank/DDBJ databases">
        <authorList>
            <consortium name="Pathogen Informatics"/>
        </authorList>
    </citation>
    <scope>NUCLEOTIDE SEQUENCE [LARGE SCALE GENOMIC DNA]</scope>
    <source>
        <strain evidence="4 5">3012STDY7089603</strain>
    </source>
</reference>
<dbReference type="PANTHER" id="PTHR31302">
    <property type="entry name" value="TRANSMEMBRANE PROTEIN WITH METALLOPHOSPHOESTERASE DOMAIN-RELATED"/>
    <property type="match status" value="1"/>
</dbReference>
<evidence type="ECO:0000259" key="3">
    <source>
        <dbReference type="Pfam" id="PF00149"/>
    </source>
</evidence>
<keyword evidence="1" id="KW-0479">Metal-binding</keyword>
<dbReference type="Proteomes" id="UP000377798">
    <property type="component" value="Unassembled WGS sequence"/>
</dbReference>
<gene>
    <name evidence="4" type="ORF">NCTC13150_00348</name>
</gene>
<organism evidence="4 5">
    <name type="scientific">Urinicoccus massiliensis</name>
    <dbReference type="NCBI Taxonomy" id="1723382"/>
    <lineage>
        <taxon>Bacteria</taxon>
        <taxon>Bacillati</taxon>
        <taxon>Bacillota</taxon>
        <taxon>Tissierellia</taxon>
        <taxon>Tissierellales</taxon>
        <taxon>Peptoniphilaceae</taxon>
        <taxon>Urinicoccus</taxon>
    </lineage>
</organism>
<sequence>MYFIFLALVLAGLLIYRENQSLALSHYQIKSKKISRSLKICQISDFHNHDNEDFQEKVYRAICQEDPDYIFLTGDLVDSRKTKPEVTLNFLKRLVVHYPCYYVTGNHEHRIKDLEKIHQAYRDLGIHILDNESLVLEEGLVLHGLQDPRSQGRGLSKKDMENYYRKLLDQASFDPQAYQVLLVHRPDFLSLFASYPLDLVLAGHLHGGQIRLPILGPLLSPYGEFFPQGAQGMQKLKETRQITSRGLGNSSFPIRINNPPDLVVVSLEKEK</sequence>
<evidence type="ECO:0000256" key="2">
    <source>
        <dbReference type="ARBA" id="ARBA00022801"/>
    </source>
</evidence>
<keyword evidence="2 4" id="KW-0378">Hydrolase</keyword>
<dbReference type="GO" id="GO:0046872">
    <property type="term" value="F:metal ion binding"/>
    <property type="evidence" value="ECO:0007669"/>
    <property type="project" value="UniProtKB-KW"/>
</dbReference>
<dbReference type="EC" id="3.1.-.-" evidence="4"/>
<dbReference type="Gene3D" id="3.60.21.10">
    <property type="match status" value="1"/>
</dbReference>
<dbReference type="Pfam" id="PF00149">
    <property type="entry name" value="Metallophos"/>
    <property type="match status" value="1"/>
</dbReference>
<feature type="domain" description="Calcineurin-like phosphoesterase" evidence="3">
    <location>
        <begin position="38"/>
        <end position="207"/>
    </location>
</feature>
<dbReference type="AlphaFoldDB" id="A0A8H2M467"/>
<evidence type="ECO:0000313" key="5">
    <source>
        <dbReference type="Proteomes" id="UP000377798"/>
    </source>
</evidence>
<dbReference type="InterPro" id="IPR029052">
    <property type="entry name" value="Metallo-depent_PP-like"/>
</dbReference>
<keyword evidence="5" id="KW-1185">Reference proteome</keyword>
<dbReference type="GO" id="GO:0008758">
    <property type="term" value="F:UDP-2,3-diacylglucosamine hydrolase activity"/>
    <property type="evidence" value="ECO:0007669"/>
    <property type="project" value="TreeGrafter"/>
</dbReference>
<accession>A0A8H2M467</accession>
<proteinExistence type="predicted"/>
<name>A0A8H2M467_9FIRM</name>
<dbReference type="GO" id="GO:0009245">
    <property type="term" value="P:lipid A biosynthetic process"/>
    <property type="evidence" value="ECO:0007669"/>
    <property type="project" value="TreeGrafter"/>
</dbReference>
<evidence type="ECO:0000313" key="4">
    <source>
        <dbReference type="EMBL" id="VFB15841.1"/>
    </source>
</evidence>
<dbReference type="InterPro" id="IPR004843">
    <property type="entry name" value="Calcineurin-like_PHP"/>
</dbReference>
<comment type="caution">
    <text evidence="4">The sequence shown here is derived from an EMBL/GenBank/DDBJ whole genome shotgun (WGS) entry which is preliminary data.</text>
</comment>
<dbReference type="EMBL" id="CAACYI010000001">
    <property type="protein sequence ID" value="VFB15841.1"/>
    <property type="molecule type" value="Genomic_DNA"/>
</dbReference>
<dbReference type="PANTHER" id="PTHR31302:SF31">
    <property type="entry name" value="PHOSPHODIESTERASE YAEI"/>
    <property type="match status" value="1"/>
</dbReference>
<evidence type="ECO:0000256" key="1">
    <source>
        <dbReference type="ARBA" id="ARBA00022723"/>
    </source>
</evidence>
<dbReference type="GO" id="GO:0016020">
    <property type="term" value="C:membrane"/>
    <property type="evidence" value="ECO:0007669"/>
    <property type="project" value="GOC"/>
</dbReference>
<dbReference type="InterPro" id="IPR051158">
    <property type="entry name" value="Metallophosphoesterase_sf"/>
</dbReference>